<reference evidence="2" key="1">
    <citation type="submission" date="2019-04" db="EMBL/GenBank/DDBJ databases">
        <title>Friends and foes A comparative genomics studyof 23 Aspergillus species from section Flavi.</title>
        <authorList>
            <consortium name="DOE Joint Genome Institute"/>
            <person name="Kjaerbolling I."/>
            <person name="Vesth T."/>
            <person name="Frisvad J.C."/>
            <person name="Nybo J.L."/>
            <person name="Theobald S."/>
            <person name="Kildgaard S."/>
            <person name="Isbrandt T."/>
            <person name="Kuo A."/>
            <person name="Sato A."/>
            <person name="Lyhne E.K."/>
            <person name="Kogle M.E."/>
            <person name="Wiebenga A."/>
            <person name="Kun R.S."/>
            <person name="Lubbers R.J."/>
            <person name="Makela M.R."/>
            <person name="Barry K."/>
            <person name="Chovatia M."/>
            <person name="Clum A."/>
            <person name="Daum C."/>
            <person name="Haridas S."/>
            <person name="He G."/>
            <person name="LaButti K."/>
            <person name="Lipzen A."/>
            <person name="Mondo S."/>
            <person name="Riley R."/>
            <person name="Salamov A."/>
            <person name="Simmons B.A."/>
            <person name="Magnuson J.K."/>
            <person name="Henrissat B."/>
            <person name="Mortensen U.H."/>
            <person name="Larsen T.O."/>
            <person name="Devries R.P."/>
            <person name="Grigoriev I.V."/>
            <person name="Machida M."/>
            <person name="Baker S.E."/>
            <person name="Andersen M.R."/>
        </authorList>
    </citation>
    <scope>NUCLEOTIDE SEQUENCE [LARGE SCALE GENOMIC DNA]</scope>
    <source>
        <strain evidence="2">IBT 14317</strain>
    </source>
</reference>
<accession>A0A5N7BR94</accession>
<dbReference type="Proteomes" id="UP000326877">
    <property type="component" value="Unassembled WGS sequence"/>
</dbReference>
<feature type="compositionally biased region" description="Low complexity" evidence="1">
    <location>
        <begin position="17"/>
        <end position="37"/>
    </location>
</feature>
<dbReference type="AlphaFoldDB" id="A0A5N7BR94"/>
<dbReference type="EMBL" id="ML735378">
    <property type="protein sequence ID" value="KAE8384354.1"/>
    <property type="molecule type" value="Genomic_DNA"/>
</dbReference>
<sequence length="415" mass="47565">MDNHRETTGAKKKQEADISSISEDYTSTESSEYNSSEDSSDDEFMSNRKYKTTLVKSEFLSDDGINQALKIEILILPRVWRDNITAQYTYKGKAIGRVIARFIYRGMITKDFWEEIDKCSQETEKIKFKLYPVHWETGVWRSELDNGPLLLIKEGIGHAMCVNSVKLVDMLPGLIALEFSLVTWFQKLSTVHTLVMPGWLTEDIQSQYIGKLNSLPCFMEPLDDREEKIGMGDYIILYRVEIQLRERTLLCVEYLKKATAKDKINLIIVDRTYKTLLHILARRLKLERNLDILDNFQGYSSTTVDSEDPDLSVPCLKYGCTCGQYIGGFLSPRMKLALLNQAETLYNTLSDSIDNSQNITYNGYINIFSCNILQVVKQRTGDLPGIRAYSTLSVCYNDCEFKFVAWACGLDLELE</sequence>
<evidence type="ECO:0000313" key="2">
    <source>
        <dbReference type="EMBL" id="KAE8384354.1"/>
    </source>
</evidence>
<dbReference type="OrthoDB" id="508139at2759"/>
<gene>
    <name evidence="2" type="ORF">BDV23DRAFT_177129</name>
</gene>
<protein>
    <submittedName>
        <fullName evidence="2">Uncharacterized protein</fullName>
    </submittedName>
</protein>
<evidence type="ECO:0000256" key="1">
    <source>
        <dbReference type="SAM" id="MobiDB-lite"/>
    </source>
</evidence>
<proteinExistence type="predicted"/>
<organism evidence="2">
    <name type="scientific">Petromyces alliaceus</name>
    <name type="common">Aspergillus alliaceus</name>
    <dbReference type="NCBI Taxonomy" id="209559"/>
    <lineage>
        <taxon>Eukaryota</taxon>
        <taxon>Fungi</taxon>
        <taxon>Dikarya</taxon>
        <taxon>Ascomycota</taxon>
        <taxon>Pezizomycotina</taxon>
        <taxon>Eurotiomycetes</taxon>
        <taxon>Eurotiomycetidae</taxon>
        <taxon>Eurotiales</taxon>
        <taxon>Aspergillaceae</taxon>
        <taxon>Aspergillus</taxon>
        <taxon>Aspergillus subgen. Circumdati</taxon>
    </lineage>
</organism>
<feature type="compositionally biased region" description="Basic and acidic residues" evidence="1">
    <location>
        <begin position="1"/>
        <end position="16"/>
    </location>
</feature>
<name>A0A5N7BR94_PETAA</name>
<feature type="region of interest" description="Disordered" evidence="1">
    <location>
        <begin position="1"/>
        <end position="44"/>
    </location>
</feature>